<feature type="compositionally biased region" description="Basic and acidic residues" evidence="2">
    <location>
        <begin position="774"/>
        <end position="785"/>
    </location>
</feature>
<feature type="compositionally biased region" description="Acidic residues" evidence="2">
    <location>
        <begin position="650"/>
        <end position="662"/>
    </location>
</feature>
<feature type="compositionally biased region" description="Polar residues" evidence="2">
    <location>
        <begin position="227"/>
        <end position="236"/>
    </location>
</feature>
<protein>
    <submittedName>
        <fullName evidence="4">G12552 protein</fullName>
    </submittedName>
</protein>
<dbReference type="Proteomes" id="UP001497392">
    <property type="component" value="Unassembled WGS sequence"/>
</dbReference>
<feature type="domain" description="Coenzyme Q-binding protein COQ10 START" evidence="3">
    <location>
        <begin position="3"/>
        <end position="137"/>
    </location>
</feature>
<evidence type="ECO:0000256" key="1">
    <source>
        <dbReference type="SAM" id="Coils"/>
    </source>
</evidence>
<evidence type="ECO:0000256" key="2">
    <source>
        <dbReference type="SAM" id="MobiDB-lite"/>
    </source>
</evidence>
<comment type="caution">
    <text evidence="4">The sequence shown here is derived from an EMBL/GenBank/DDBJ whole genome shotgun (WGS) entry which is preliminary data.</text>
</comment>
<keyword evidence="1" id="KW-0175">Coiled coil</keyword>
<gene>
    <name evidence="4" type="primary">g12552</name>
    <name evidence="4" type="ORF">VP750_LOCUS11168</name>
</gene>
<feature type="compositionally biased region" description="Low complexity" evidence="2">
    <location>
        <begin position="692"/>
        <end position="703"/>
    </location>
</feature>
<evidence type="ECO:0000313" key="5">
    <source>
        <dbReference type="Proteomes" id="UP001497392"/>
    </source>
</evidence>
<proteinExistence type="predicted"/>
<dbReference type="Gene3D" id="3.30.530.20">
    <property type="match status" value="2"/>
</dbReference>
<dbReference type="Pfam" id="PF03364">
    <property type="entry name" value="Polyketide_cyc"/>
    <property type="match status" value="2"/>
</dbReference>
<dbReference type="InterPro" id="IPR005031">
    <property type="entry name" value="COQ10_START"/>
</dbReference>
<dbReference type="PANTHER" id="PTHR34060">
    <property type="entry name" value="POLYKETIDE CYCLASE / DEHYDRASE AND LIPID TRANSPORT PROTEIN"/>
    <property type="match status" value="1"/>
</dbReference>
<feature type="region of interest" description="Disordered" evidence="2">
    <location>
        <begin position="224"/>
        <end position="251"/>
    </location>
</feature>
<feature type="compositionally biased region" description="Polar residues" evidence="2">
    <location>
        <begin position="665"/>
        <end position="687"/>
    </location>
</feature>
<sequence length="785" mass="87436">MMQVWSVLTDYSRLTEYVPNLDVCERLKGGTKTRYRLRQAGCSQSLFLRLEASAVLDVQEVEGTMGRRELRFSMIESENFKEFSGKWVVEPDPAVRDGRSLGATKLRYEISVVPKWPIPNTVVSHLVKAGLPANITAIAERAEEMARKRTEAPRFIAGSLNDDAVLGKLPYAEHRGLRGEVLPAKGPARAPWPTLPLQAPTIDWKGAQAGRFGPGGYLGVTSVPLPGSSSTVQSDSAADRRQREQSVQASYPAIRPNNQKSLLEALTEVHLRRLDTADVLHRRAVATIAIEATPEEVWQVLTDYEALPEFVPNLALCERLPLSRDMASRMVRLRQVGFKDMLFMQLHAEAVLDLSERPCQEIQFRAVAGDFMMLRGKFLLSEPQLEGRPAMLQRKETHLKYAVEVQIPRATPMMGMLELVMERVVYEDIPFNLAAVKQRVEEQKLQRRIQELEDQGEFNRAELLRRRVERPRLADMAEDFGILAAELERCFGGTGTMPTRAQLRAVLRSDLEKAIAAHGGPKAVSKKLGWRLAYQGRKPNGYWDRLANVQKEIDMFCTEHDLPKGIVPSLADFRRANRFDLKHAVERWGGLREVADLLEYEVLTFRGDNDWSQHVAETAAETGLSGTNGLFEVASKTYREKIRQSQMSMDEADYVSSSDDEGAPAQQSANGTQQIRSRNLRRSNSMAAEQAGGLSNGSTTSSSHKAKSSKAREQSPSGQTLSSREAVQQAALKQQQQASQKPSAAPEPAPKAGIRRGRGSVPAVPKQGKPASGLERDLRDEIDAW</sequence>
<name>A0ABP1GDB0_9CHLO</name>
<feature type="compositionally biased region" description="Low complexity" evidence="2">
    <location>
        <begin position="728"/>
        <end position="752"/>
    </location>
</feature>
<dbReference type="PANTHER" id="PTHR34060:SF2">
    <property type="entry name" value="OS03G0837900 PROTEIN"/>
    <property type="match status" value="1"/>
</dbReference>
<feature type="region of interest" description="Disordered" evidence="2">
    <location>
        <begin position="642"/>
        <end position="785"/>
    </location>
</feature>
<evidence type="ECO:0000313" key="4">
    <source>
        <dbReference type="EMBL" id="CAL5229262.1"/>
    </source>
</evidence>
<dbReference type="EMBL" id="CAXHTA020000020">
    <property type="protein sequence ID" value="CAL5229262.1"/>
    <property type="molecule type" value="Genomic_DNA"/>
</dbReference>
<reference evidence="4 5" key="1">
    <citation type="submission" date="2024-06" db="EMBL/GenBank/DDBJ databases">
        <authorList>
            <person name="Kraege A."/>
            <person name="Thomma B."/>
        </authorList>
    </citation>
    <scope>NUCLEOTIDE SEQUENCE [LARGE SCALE GENOMIC DNA]</scope>
</reference>
<dbReference type="SUPFAM" id="SSF55961">
    <property type="entry name" value="Bet v1-like"/>
    <property type="match status" value="2"/>
</dbReference>
<keyword evidence="5" id="KW-1185">Reference proteome</keyword>
<feature type="compositionally biased region" description="Polar residues" evidence="2">
    <location>
        <begin position="714"/>
        <end position="726"/>
    </location>
</feature>
<accession>A0ABP1GDB0</accession>
<dbReference type="InterPro" id="IPR023393">
    <property type="entry name" value="START-like_dom_sf"/>
</dbReference>
<evidence type="ECO:0000259" key="3">
    <source>
        <dbReference type="Pfam" id="PF03364"/>
    </source>
</evidence>
<feature type="domain" description="Coenzyme Q-binding protein COQ10 START" evidence="3">
    <location>
        <begin position="290"/>
        <end position="425"/>
    </location>
</feature>
<feature type="coiled-coil region" evidence="1">
    <location>
        <begin position="433"/>
        <end position="462"/>
    </location>
</feature>
<organism evidence="4 5">
    <name type="scientific">Coccomyxa viridis</name>
    <dbReference type="NCBI Taxonomy" id="1274662"/>
    <lineage>
        <taxon>Eukaryota</taxon>
        <taxon>Viridiplantae</taxon>
        <taxon>Chlorophyta</taxon>
        <taxon>core chlorophytes</taxon>
        <taxon>Trebouxiophyceae</taxon>
        <taxon>Trebouxiophyceae incertae sedis</taxon>
        <taxon>Coccomyxaceae</taxon>
        <taxon>Coccomyxa</taxon>
    </lineage>
</organism>